<dbReference type="Proteomes" id="UP000828941">
    <property type="component" value="Chromosome 14"/>
</dbReference>
<proteinExistence type="predicted"/>
<evidence type="ECO:0000313" key="2">
    <source>
        <dbReference type="Proteomes" id="UP000828941"/>
    </source>
</evidence>
<protein>
    <submittedName>
        <fullName evidence="1">Uncharacterized protein</fullName>
    </submittedName>
</protein>
<reference evidence="1 2" key="1">
    <citation type="journal article" date="2022" name="DNA Res.">
        <title>Chromosomal-level genome assembly of the orchid tree Bauhinia variegata (Leguminosae; Cercidoideae) supports the allotetraploid origin hypothesis of Bauhinia.</title>
        <authorList>
            <person name="Zhong Y."/>
            <person name="Chen Y."/>
            <person name="Zheng D."/>
            <person name="Pang J."/>
            <person name="Liu Y."/>
            <person name="Luo S."/>
            <person name="Meng S."/>
            <person name="Qian L."/>
            <person name="Wei D."/>
            <person name="Dai S."/>
            <person name="Zhou R."/>
        </authorList>
    </citation>
    <scope>NUCLEOTIDE SEQUENCE [LARGE SCALE GENOMIC DNA]</scope>
    <source>
        <strain evidence="1">BV-YZ2020</strain>
    </source>
</reference>
<dbReference type="EMBL" id="CM039439">
    <property type="protein sequence ID" value="KAI4297840.1"/>
    <property type="molecule type" value="Genomic_DNA"/>
</dbReference>
<evidence type="ECO:0000313" key="1">
    <source>
        <dbReference type="EMBL" id="KAI4297840.1"/>
    </source>
</evidence>
<comment type="caution">
    <text evidence="1">The sequence shown here is derived from an EMBL/GenBank/DDBJ whole genome shotgun (WGS) entry which is preliminary data.</text>
</comment>
<accession>A0ACB9KKY9</accession>
<gene>
    <name evidence="1" type="ORF">L6164_037705</name>
</gene>
<name>A0ACB9KKY9_BAUVA</name>
<sequence>MSDSTTATTDQWLQFFDQPIMDAAAMPEGFSDTTLVTKTTTSPTMTMSSSDQAMTLSQATHHMQPVQRVVMSPNQ</sequence>
<keyword evidence="2" id="KW-1185">Reference proteome</keyword>
<organism evidence="1 2">
    <name type="scientific">Bauhinia variegata</name>
    <name type="common">Purple orchid tree</name>
    <name type="synonym">Phanera variegata</name>
    <dbReference type="NCBI Taxonomy" id="167791"/>
    <lineage>
        <taxon>Eukaryota</taxon>
        <taxon>Viridiplantae</taxon>
        <taxon>Streptophyta</taxon>
        <taxon>Embryophyta</taxon>
        <taxon>Tracheophyta</taxon>
        <taxon>Spermatophyta</taxon>
        <taxon>Magnoliopsida</taxon>
        <taxon>eudicotyledons</taxon>
        <taxon>Gunneridae</taxon>
        <taxon>Pentapetalae</taxon>
        <taxon>rosids</taxon>
        <taxon>fabids</taxon>
        <taxon>Fabales</taxon>
        <taxon>Fabaceae</taxon>
        <taxon>Cercidoideae</taxon>
        <taxon>Cercideae</taxon>
        <taxon>Bauhiniinae</taxon>
        <taxon>Bauhinia</taxon>
    </lineage>
</organism>